<comment type="caution">
    <text evidence="4">The sequence shown here is derived from an EMBL/GenBank/DDBJ whole genome shotgun (WGS) entry which is preliminary data.</text>
</comment>
<dbReference type="InterPro" id="IPR011992">
    <property type="entry name" value="EF-hand-dom_pair"/>
</dbReference>
<evidence type="ECO:0000256" key="1">
    <source>
        <dbReference type="ARBA" id="ARBA00022737"/>
    </source>
</evidence>
<name>A0A7W7DGB1_9ACTN</name>
<keyword evidence="2" id="KW-0106">Calcium</keyword>
<evidence type="ECO:0000259" key="3">
    <source>
        <dbReference type="PROSITE" id="PS50222"/>
    </source>
</evidence>
<dbReference type="SUPFAM" id="SSF47473">
    <property type="entry name" value="EF-hand"/>
    <property type="match status" value="1"/>
</dbReference>
<evidence type="ECO:0000313" key="5">
    <source>
        <dbReference type="Proteomes" id="UP000565089"/>
    </source>
</evidence>
<proteinExistence type="predicted"/>
<accession>A0A7W7DGB1</accession>
<protein>
    <submittedName>
        <fullName evidence="4">Ca2+-binding EF-hand superfamily protein</fullName>
    </submittedName>
</protein>
<dbReference type="PROSITE" id="PS50222">
    <property type="entry name" value="EF_HAND_2"/>
    <property type="match status" value="3"/>
</dbReference>
<reference evidence="4 5" key="1">
    <citation type="submission" date="2020-08" db="EMBL/GenBank/DDBJ databases">
        <title>Sequencing the genomes of 1000 actinobacteria strains.</title>
        <authorList>
            <person name="Klenk H.-P."/>
        </authorList>
    </citation>
    <scope>NUCLEOTIDE SEQUENCE [LARGE SCALE GENOMIC DNA]</scope>
    <source>
        <strain evidence="4 5">DSM 40483</strain>
    </source>
</reference>
<dbReference type="PROSITE" id="PS00018">
    <property type="entry name" value="EF_HAND_1"/>
    <property type="match status" value="3"/>
</dbReference>
<dbReference type="InterPro" id="IPR002048">
    <property type="entry name" value="EF_hand_dom"/>
</dbReference>
<dbReference type="Gene3D" id="1.10.238.10">
    <property type="entry name" value="EF-hand"/>
    <property type="match status" value="1"/>
</dbReference>
<dbReference type="InterPro" id="IPR018247">
    <property type="entry name" value="EF_Hand_1_Ca_BS"/>
</dbReference>
<feature type="domain" description="EF-hand" evidence="3">
    <location>
        <begin position="22"/>
        <end position="57"/>
    </location>
</feature>
<evidence type="ECO:0000256" key="2">
    <source>
        <dbReference type="ARBA" id="ARBA00022837"/>
    </source>
</evidence>
<dbReference type="Pfam" id="PF13499">
    <property type="entry name" value="EF-hand_7"/>
    <property type="match status" value="1"/>
</dbReference>
<dbReference type="SMART" id="SM00054">
    <property type="entry name" value="EFh"/>
    <property type="match status" value="4"/>
</dbReference>
<dbReference type="Proteomes" id="UP000565089">
    <property type="component" value="Unassembled WGS sequence"/>
</dbReference>
<keyword evidence="1" id="KW-0677">Repeat</keyword>
<evidence type="ECO:0000313" key="4">
    <source>
        <dbReference type="EMBL" id="MBB4710212.1"/>
    </source>
</evidence>
<dbReference type="GeneID" id="95792179"/>
<dbReference type="Pfam" id="PF13833">
    <property type="entry name" value="EF-hand_8"/>
    <property type="match status" value="1"/>
</dbReference>
<feature type="domain" description="EF-hand" evidence="3">
    <location>
        <begin position="73"/>
        <end position="108"/>
    </location>
</feature>
<dbReference type="RefSeq" id="WP_184906804.1">
    <property type="nucleotide sequence ID" value="NZ_JACHMS010000001.1"/>
</dbReference>
<dbReference type="PANTHER" id="PTHR23050">
    <property type="entry name" value="CALCIUM BINDING PROTEIN"/>
    <property type="match status" value="1"/>
</dbReference>
<organism evidence="4 5">
    <name type="scientific">Streptomyces luteogriseus</name>
    <dbReference type="NCBI Taxonomy" id="68233"/>
    <lineage>
        <taxon>Bacteria</taxon>
        <taxon>Bacillati</taxon>
        <taxon>Actinomycetota</taxon>
        <taxon>Actinomycetes</taxon>
        <taxon>Kitasatosporales</taxon>
        <taxon>Streptomycetaceae</taxon>
        <taxon>Streptomyces</taxon>
    </lineage>
</organism>
<gene>
    <name evidence="4" type="ORF">BJ965_000094</name>
</gene>
<dbReference type="GO" id="GO:0005509">
    <property type="term" value="F:calcium ion binding"/>
    <property type="evidence" value="ECO:0007669"/>
    <property type="project" value="InterPro"/>
</dbReference>
<feature type="domain" description="EF-hand" evidence="3">
    <location>
        <begin position="147"/>
        <end position="182"/>
    </location>
</feature>
<dbReference type="CDD" id="cd00051">
    <property type="entry name" value="EFh"/>
    <property type="match status" value="2"/>
</dbReference>
<sequence length="196" mass="21772">MGFTYWWRILASQPWSHMSPDLLMSKIAKRFELLDVDGDGAVTAADFQESLRRLAEEFGESPGAPKYEALSNAYAQLWEQLLRHADADGDGVVTREEYVASLHVDGPIDYGSVMRPLAKATLELCDTDDDGLIGREELRRVQRSLRMNTTDADLAFTALDRDGDGSVSLEELIRAIEEFYTSVDPAAPGNMAFGSY</sequence>
<dbReference type="AlphaFoldDB" id="A0A7W7DGB1"/>
<dbReference type="InterPro" id="IPR050145">
    <property type="entry name" value="Centrin_CML-like"/>
</dbReference>
<keyword evidence="5" id="KW-1185">Reference proteome</keyword>
<dbReference type="EMBL" id="JACHMS010000001">
    <property type="protein sequence ID" value="MBB4710212.1"/>
    <property type="molecule type" value="Genomic_DNA"/>
</dbReference>